<evidence type="ECO:0000256" key="1">
    <source>
        <dbReference type="SAM" id="MobiDB-lite"/>
    </source>
</evidence>
<dbReference type="AlphaFoldDB" id="A0A8J5TTX6"/>
<evidence type="ECO:0000259" key="2">
    <source>
        <dbReference type="Pfam" id="PF21599"/>
    </source>
</evidence>
<dbReference type="Proteomes" id="UP000747542">
    <property type="component" value="Unassembled WGS sequence"/>
</dbReference>
<proteinExistence type="predicted"/>
<organism evidence="3 4">
    <name type="scientific">Homarus americanus</name>
    <name type="common">American lobster</name>
    <dbReference type="NCBI Taxonomy" id="6706"/>
    <lineage>
        <taxon>Eukaryota</taxon>
        <taxon>Metazoa</taxon>
        <taxon>Ecdysozoa</taxon>
        <taxon>Arthropoda</taxon>
        <taxon>Crustacea</taxon>
        <taxon>Multicrustacea</taxon>
        <taxon>Malacostraca</taxon>
        <taxon>Eumalacostraca</taxon>
        <taxon>Eucarida</taxon>
        <taxon>Decapoda</taxon>
        <taxon>Pleocyemata</taxon>
        <taxon>Astacidea</taxon>
        <taxon>Nephropoidea</taxon>
        <taxon>Nephropidae</taxon>
        <taxon>Homarus</taxon>
    </lineage>
</organism>
<protein>
    <recommendedName>
        <fullName evidence="2">ZSWIM3 N-terminal domain-containing protein</fullName>
    </recommendedName>
</protein>
<evidence type="ECO:0000313" key="3">
    <source>
        <dbReference type="EMBL" id="KAG7177168.1"/>
    </source>
</evidence>
<name>A0A8J5TTX6_HOMAM</name>
<dbReference type="PANTHER" id="PTHR47086:SF4">
    <property type="entry name" value="BTB DOMAIN-CONTAINING PROTEIN"/>
    <property type="match status" value="1"/>
</dbReference>
<dbReference type="InterPro" id="IPR040854">
    <property type="entry name" value="ZSWIM9"/>
</dbReference>
<dbReference type="Pfam" id="PF21599">
    <property type="entry name" value="ZSWIM3_N"/>
    <property type="match status" value="1"/>
</dbReference>
<dbReference type="InterPro" id="IPR048325">
    <property type="entry name" value="ZSWIM3_N"/>
</dbReference>
<gene>
    <name evidence="3" type="ORF">Hamer_G000417</name>
</gene>
<comment type="caution">
    <text evidence="3">The sequence shown here is derived from an EMBL/GenBank/DDBJ whole genome shotgun (WGS) entry which is preliminary data.</text>
</comment>
<accession>A0A8J5TTX6</accession>
<keyword evidence="4" id="KW-1185">Reference proteome</keyword>
<dbReference type="PANTHER" id="PTHR47086">
    <property type="entry name" value="BTB DOMAIN-CONTAINING PROTEIN"/>
    <property type="match status" value="1"/>
</dbReference>
<evidence type="ECO:0000313" key="4">
    <source>
        <dbReference type="Proteomes" id="UP000747542"/>
    </source>
</evidence>
<dbReference type="EMBL" id="JAHLQT010002534">
    <property type="protein sequence ID" value="KAG7177168.1"/>
    <property type="molecule type" value="Genomic_DNA"/>
</dbReference>
<reference evidence="3" key="1">
    <citation type="journal article" date="2021" name="Sci. Adv.">
        <title>The American lobster genome reveals insights on longevity, neural, and immune adaptations.</title>
        <authorList>
            <person name="Polinski J.M."/>
            <person name="Zimin A.V."/>
            <person name="Clark K.F."/>
            <person name="Kohn A.B."/>
            <person name="Sadowski N."/>
            <person name="Timp W."/>
            <person name="Ptitsyn A."/>
            <person name="Khanna P."/>
            <person name="Romanova D.Y."/>
            <person name="Williams P."/>
            <person name="Greenwood S.J."/>
            <person name="Moroz L.L."/>
            <person name="Walt D.R."/>
            <person name="Bodnar A.G."/>
        </authorList>
    </citation>
    <scope>NUCLEOTIDE SEQUENCE</scope>
    <source>
        <strain evidence="3">GMGI-L3</strain>
    </source>
</reference>
<sequence>MLKVGSKFYTFDELSRRLEEFQELEQVQLWVRDSRTVVAAAKRARRKSLNPALKYAELTYSCVFGGRRPSDQTKIHNHLSSGCPVDFEEDERLEPILDLEEALEEALGDLDSVGSMEVDANLRLTSVGCTTPTLVSHAEAVYADDHTGPPPAKRQRGRPRKQSFTGSTFDSSVDIPDLDFSLSDLMDFDVYLF</sequence>
<feature type="region of interest" description="Disordered" evidence="1">
    <location>
        <begin position="143"/>
        <end position="168"/>
    </location>
</feature>
<feature type="domain" description="ZSWIM3 N-terminal" evidence="2">
    <location>
        <begin position="2"/>
        <end position="87"/>
    </location>
</feature>